<dbReference type="PANTHER" id="PTHR47723:SF19">
    <property type="entry name" value="POLYNUCLEOTIDYL TRANSFERASE, RIBONUCLEASE H-LIKE SUPERFAMILY PROTEIN"/>
    <property type="match status" value="1"/>
</dbReference>
<dbReference type="RefSeq" id="WP_381443655.1">
    <property type="nucleotide sequence ID" value="NZ_JBHSNP010000011.1"/>
</dbReference>
<dbReference type="GO" id="GO:0004523">
    <property type="term" value="F:RNA-DNA hybrid ribonuclease activity"/>
    <property type="evidence" value="ECO:0007669"/>
    <property type="project" value="UniProtKB-EC"/>
</dbReference>
<dbReference type="EC" id="3.1.26.4" evidence="2"/>
<evidence type="ECO:0000313" key="2">
    <source>
        <dbReference type="EMBL" id="MFC5603302.1"/>
    </source>
</evidence>
<gene>
    <name evidence="2" type="ORF">ACFPTP_08700</name>
</gene>
<dbReference type="InterPro" id="IPR036397">
    <property type="entry name" value="RNaseH_sf"/>
</dbReference>
<keyword evidence="3" id="KW-1185">Reference proteome</keyword>
<dbReference type="PANTHER" id="PTHR47723">
    <property type="entry name" value="OS05G0353850 PROTEIN"/>
    <property type="match status" value="1"/>
</dbReference>
<keyword evidence="2" id="KW-0378">Hydrolase</keyword>
<protein>
    <submittedName>
        <fullName evidence="2">Ribonuclease HI family protein</fullName>
        <ecNumber evidence="2">3.1.26.4</ecNumber>
    </submittedName>
</protein>
<dbReference type="SUPFAM" id="SSF53098">
    <property type="entry name" value="Ribonuclease H-like"/>
    <property type="match status" value="1"/>
</dbReference>
<sequence>MIELYVDGASAGNPGKSGIGIYIKGEGKIVKLSEPIEPTNNHTAEFLALLRGMEEAAKLTTGIVSARSDSKAVVSAVENEYVKNEIHKVYLDKILSIAKTFDFFFIKWIPDTENRAADALAREAIQKQGN</sequence>
<organism evidence="2 3">
    <name type="scientific">Sporosarcina koreensis</name>
    <dbReference type="NCBI Taxonomy" id="334735"/>
    <lineage>
        <taxon>Bacteria</taxon>
        <taxon>Bacillati</taxon>
        <taxon>Bacillota</taxon>
        <taxon>Bacilli</taxon>
        <taxon>Bacillales</taxon>
        <taxon>Caryophanaceae</taxon>
        <taxon>Sporosarcina</taxon>
    </lineage>
</organism>
<dbReference type="PROSITE" id="PS50879">
    <property type="entry name" value="RNASE_H_1"/>
    <property type="match status" value="1"/>
</dbReference>
<accession>A0ABW0TX40</accession>
<evidence type="ECO:0000259" key="1">
    <source>
        <dbReference type="PROSITE" id="PS50879"/>
    </source>
</evidence>
<dbReference type="Gene3D" id="3.30.420.10">
    <property type="entry name" value="Ribonuclease H-like superfamily/Ribonuclease H"/>
    <property type="match status" value="1"/>
</dbReference>
<name>A0ABW0TX40_9BACL</name>
<evidence type="ECO:0000313" key="3">
    <source>
        <dbReference type="Proteomes" id="UP001596071"/>
    </source>
</evidence>
<dbReference type="CDD" id="cd09279">
    <property type="entry name" value="RNase_HI_like"/>
    <property type="match status" value="1"/>
</dbReference>
<dbReference type="Pfam" id="PF13456">
    <property type="entry name" value="RVT_3"/>
    <property type="match status" value="1"/>
</dbReference>
<comment type="caution">
    <text evidence="2">The sequence shown here is derived from an EMBL/GenBank/DDBJ whole genome shotgun (WGS) entry which is preliminary data.</text>
</comment>
<dbReference type="InterPro" id="IPR053151">
    <property type="entry name" value="RNase_H-like"/>
</dbReference>
<feature type="domain" description="RNase H type-1" evidence="1">
    <location>
        <begin position="1"/>
        <end position="126"/>
    </location>
</feature>
<dbReference type="Proteomes" id="UP001596071">
    <property type="component" value="Unassembled WGS sequence"/>
</dbReference>
<reference evidence="3" key="1">
    <citation type="journal article" date="2019" name="Int. J. Syst. Evol. Microbiol.">
        <title>The Global Catalogue of Microorganisms (GCM) 10K type strain sequencing project: providing services to taxonomists for standard genome sequencing and annotation.</title>
        <authorList>
            <consortium name="The Broad Institute Genomics Platform"/>
            <consortium name="The Broad Institute Genome Sequencing Center for Infectious Disease"/>
            <person name="Wu L."/>
            <person name="Ma J."/>
        </authorList>
    </citation>
    <scope>NUCLEOTIDE SEQUENCE [LARGE SCALE GENOMIC DNA]</scope>
    <source>
        <strain evidence="3">KACC 11299</strain>
    </source>
</reference>
<proteinExistence type="predicted"/>
<dbReference type="InterPro" id="IPR002156">
    <property type="entry name" value="RNaseH_domain"/>
</dbReference>
<dbReference type="InterPro" id="IPR012337">
    <property type="entry name" value="RNaseH-like_sf"/>
</dbReference>
<dbReference type="EMBL" id="JBHSNP010000011">
    <property type="protein sequence ID" value="MFC5603302.1"/>
    <property type="molecule type" value="Genomic_DNA"/>
</dbReference>